<dbReference type="AlphaFoldDB" id="A0A955RPM7"/>
<comment type="caution">
    <text evidence="2">The sequence shown here is derived from an EMBL/GenBank/DDBJ whole genome shotgun (WGS) entry which is preliminary data.</text>
</comment>
<dbReference type="EMBL" id="JAGQKX010000132">
    <property type="protein sequence ID" value="MCA9390566.1"/>
    <property type="molecule type" value="Genomic_DNA"/>
</dbReference>
<dbReference type="Gene3D" id="1.20.120.450">
    <property type="entry name" value="dinb family like domain"/>
    <property type="match status" value="1"/>
</dbReference>
<accession>A0A955RPM7</accession>
<evidence type="ECO:0000313" key="3">
    <source>
        <dbReference type="Proteomes" id="UP000701698"/>
    </source>
</evidence>
<dbReference type="Proteomes" id="UP000701698">
    <property type="component" value="Unassembled WGS sequence"/>
</dbReference>
<reference evidence="2" key="1">
    <citation type="submission" date="2020-04" db="EMBL/GenBank/DDBJ databases">
        <authorList>
            <person name="Zhang T."/>
        </authorList>
    </citation>
    <scope>NUCLEOTIDE SEQUENCE</scope>
    <source>
        <strain evidence="2">HKST-UBA01</strain>
    </source>
</reference>
<organism evidence="2 3">
    <name type="scientific">candidate division WWE3 bacterium</name>
    <dbReference type="NCBI Taxonomy" id="2053526"/>
    <lineage>
        <taxon>Bacteria</taxon>
        <taxon>Katanobacteria</taxon>
    </lineage>
</organism>
<feature type="domain" description="Mycothiol-dependent maleylpyruvate isomerase metal-binding" evidence="1">
    <location>
        <begin position="14"/>
        <end position="126"/>
    </location>
</feature>
<dbReference type="GO" id="GO:0046872">
    <property type="term" value="F:metal ion binding"/>
    <property type="evidence" value="ECO:0007669"/>
    <property type="project" value="InterPro"/>
</dbReference>
<keyword evidence="2" id="KW-0413">Isomerase</keyword>
<sequence length="176" mass="20678">MLIDKDTEIQNLKKAHEEMQMVLQSLNSDQKTTILIHDTWTVKDIIAHLAAWNWEVITEIERILEDGATWDKLYTEAETEDDFNKRMIEQRRHHTLPEVVEEWENSFADLLATIEQLSEEQWTHQSGQDVWSSPPLEGEPITVYSLFDYHYKEKHHEAGHAKEILEYFSSSVTPEG</sequence>
<gene>
    <name evidence="2" type="ORF">KC571_04130</name>
</gene>
<reference evidence="2" key="2">
    <citation type="journal article" date="2021" name="Microbiome">
        <title>Successional dynamics and alternative stable states in a saline activated sludge microbial community over 9 years.</title>
        <authorList>
            <person name="Wang Y."/>
            <person name="Ye J."/>
            <person name="Ju F."/>
            <person name="Liu L."/>
            <person name="Boyd J.A."/>
            <person name="Deng Y."/>
            <person name="Parks D.H."/>
            <person name="Jiang X."/>
            <person name="Yin X."/>
            <person name="Woodcroft B.J."/>
            <person name="Tyson G.W."/>
            <person name="Hugenholtz P."/>
            <person name="Polz M.F."/>
            <person name="Zhang T."/>
        </authorList>
    </citation>
    <scope>NUCLEOTIDE SEQUENCE</scope>
    <source>
        <strain evidence="2">HKST-UBA01</strain>
    </source>
</reference>
<dbReference type="SUPFAM" id="SSF109854">
    <property type="entry name" value="DinB/YfiT-like putative metalloenzymes"/>
    <property type="match status" value="1"/>
</dbReference>
<dbReference type="GO" id="GO:0016853">
    <property type="term" value="F:isomerase activity"/>
    <property type="evidence" value="ECO:0007669"/>
    <property type="project" value="UniProtKB-KW"/>
</dbReference>
<protein>
    <submittedName>
        <fullName evidence="2">Maleylpyruvate isomerase N-terminal domain-containing protein</fullName>
    </submittedName>
</protein>
<name>A0A955RPM7_UNCKA</name>
<dbReference type="InterPro" id="IPR024344">
    <property type="entry name" value="MDMPI_metal-binding"/>
</dbReference>
<dbReference type="Pfam" id="PF11716">
    <property type="entry name" value="MDMPI_N"/>
    <property type="match status" value="1"/>
</dbReference>
<proteinExistence type="predicted"/>
<dbReference type="InterPro" id="IPR034660">
    <property type="entry name" value="DinB/YfiT-like"/>
</dbReference>
<evidence type="ECO:0000313" key="2">
    <source>
        <dbReference type="EMBL" id="MCA9390566.1"/>
    </source>
</evidence>
<evidence type="ECO:0000259" key="1">
    <source>
        <dbReference type="Pfam" id="PF11716"/>
    </source>
</evidence>